<proteinExistence type="predicted"/>
<dbReference type="PATRIC" id="fig|1097667.3.peg.4006"/>
<dbReference type="SUPFAM" id="SSF53822">
    <property type="entry name" value="Periplasmic binding protein-like I"/>
    <property type="match status" value="1"/>
</dbReference>
<dbReference type="InterPro" id="IPR017777">
    <property type="entry name" value="ABC_urea-bd_UrtA"/>
</dbReference>
<keyword evidence="3" id="KW-1185">Reference proteome</keyword>
<feature type="region of interest" description="Disordered" evidence="1">
    <location>
        <begin position="1"/>
        <end position="39"/>
    </location>
</feature>
<evidence type="ECO:0000313" key="3">
    <source>
        <dbReference type="Proteomes" id="UP000005143"/>
    </source>
</evidence>
<organism evidence="2 3">
    <name type="scientific">Patulibacter medicamentivorans</name>
    <dbReference type="NCBI Taxonomy" id="1097667"/>
    <lineage>
        <taxon>Bacteria</taxon>
        <taxon>Bacillati</taxon>
        <taxon>Actinomycetota</taxon>
        <taxon>Thermoleophilia</taxon>
        <taxon>Solirubrobacterales</taxon>
        <taxon>Patulibacteraceae</taxon>
        <taxon>Patulibacter</taxon>
    </lineage>
</organism>
<dbReference type="InterPro" id="IPR028082">
    <property type="entry name" value="Peripla_BP_I"/>
</dbReference>
<feature type="compositionally biased region" description="Low complexity" evidence="1">
    <location>
        <begin position="10"/>
        <end position="23"/>
    </location>
</feature>
<gene>
    <name evidence="2" type="ORF">PAI11_40410</name>
</gene>
<protein>
    <submittedName>
        <fullName evidence="2">Urea ABC transporter urea binding protein</fullName>
    </submittedName>
</protein>
<dbReference type="PANTHER" id="PTHR47628">
    <property type="match status" value="1"/>
</dbReference>
<dbReference type="CDD" id="cd06355">
    <property type="entry name" value="PBP1_FmdD-like"/>
    <property type="match status" value="1"/>
</dbReference>
<comment type="caution">
    <text evidence="2">The sequence shown here is derived from an EMBL/GenBank/DDBJ whole genome shotgun (WGS) entry which is preliminary data.</text>
</comment>
<dbReference type="Proteomes" id="UP000005143">
    <property type="component" value="Unassembled WGS sequence"/>
</dbReference>
<dbReference type="EMBL" id="AGUD01000303">
    <property type="protein sequence ID" value="EHN09091.1"/>
    <property type="molecule type" value="Genomic_DNA"/>
</dbReference>
<dbReference type="AlphaFoldDB" id="H0EB16"/>
<evidence type="ECO:0000313" key="2">
    <source>
        <dbReference type="EMBL" id="EHN09091.1"/>
    </source>
</evidence>
<accession>H0EB16</accession>
<name>H0EB16_9ACTN</name>
<dbReference type="NCBIfam" id="TIGR03407">
    <property type="entry name" value="urea_ABC_UrtA"/>
    <property type="match status" value="1"/>
</dbReference>
<reference evidence="2 3" key="1">
    <citation type="journal article" date="2013" name="Biodegradation">
        <title>Quantitative proteomic analysis of ibuprofen-degrading Patulibacter sp. strain I11.</title>
        <authorList>
            <person name="Almeida B."/>
            <person name="Kjeldal H."/>
            <person name="Lolas I."/>
            <person name="Knudsen A.D."/>
            <person name="Carvalho G."/>
            <person name="Nielsen K.L."/>
            <person name="Barreto Crespo M.T."/>
            <person name="Stensballe A."/>
            <person name="Nielsen J.L."/>
        </authorList>
    </citation>
    <scope>NUCLEOTIDE SEQUENCE [LARGE SCALE GENOMIC DNA]</scope>
    <source>
        <strain evidence="2 3">I11</strain>
    </source>
</reference>
<dbReference type="Gene3D" id="3.40.50.2300">
    <property type="match status" value="2"/>
</dbReference>
<sequence>MTPPPPAPLAAPAGRGRGPVVAPQSADGRTSTGGASAARRPEPIEGFVVQARLRHGYRTWSLAALLCVAAMLLAACGSDSGDSGSGGGGGGDTIKVGVLHSLSGTMAISEVSVKDAELLAIEELNAEGGVLGKKIEPVVEDGASDWPTFAEKAQKLISQDKVAATFGGWTSASRKAMLPVFERNKALLYYPVQYEGLEASPYIFYSGATTNQQIIPALEYLKTEKKAKSLYLVGSDYVFPRTANKEIKAWAAANGVKVLGEEYAPLGSTEFSTIVNKVKAANPDAVFNTLNGDSNVAFFKQLEGAGLPATKLPVVSVSIAEDEVRGIGASKVEGQIVAWNYYQTTPGAANEKFVAAYKKKYGAKRVTDDPIEAAYLQVKLWAAAVEKAGSTDVEKVKAASKGLTYDAPEGKVTIDGDNQHIYKTARIGVIQPDGLIKTVWESKGPIKPDPFLKTYPWAKGL</sequence>
<dbReference type="Pfam" id="PF13433">
    <property type="entry name" value="Peripla_BP_5"/>
    <property type="match status" value="1"/>
</dbReference>
<dbReference type="PANTHER" id="PTHR47628:SF1">
    <property type="entry name" value="ALIPHATIC AMIDASE EXPRESSION-REGULATING PROTEIN"/>
    <property type="match status" value="1"/>
</dbReference>
<evidence type="ECO:0000256" key="1">
    <source>
        <dbReference type="SAM" id="MobiDB-lite"/>
    </source>
</evidence>